<sequence length="1005" mass="113356">NSLKFVFFILVPHSFGRCFDISFSICWLGKHDALSRLNENLWLNGTSLKSIMKHGKVTSLTVSPFIENKLSLQLGGSFHRWTLTISPRTKIIKITGRQRPSEQPTNATKSSLNLLSLNEVFACESGTTFLHQDENFFLAVGHTSRFPVKLESRNPTMLLVSWVENDPDELYTHTVTLYNIEMGSYYPFFRDSTSLSHYRFTALEACSHYVVCVEIEETHSLTCLSTITDPDIPRDLEVTSWNSSSISLAWDCPVNLKYSNFLLTVFYLNGTGHVTEEEELWLVDDSFTITLSDLPPCVRLKFGLQTVCQAGIESRYSRMVLNDGNSAFSNIELLSQKSFGPDKYTLEWEVRNTSSISMFRVYHKGALHGTTLFTRHTVGGLLPCHKYQAKVEAFCGENVLMSAKTITAHTGPRGVSDLHYRSSDSTAMWTPSDPNQPAVAYIYKLSLQNGTTIESSRVSKTELPLPQLEPGKPYVLDVWEECDGQWESTPAHLSFQGANSPFEVNVRAINPQWDRELDSDNVGLKMVVPWALPEDLQDNSKVEQIFKHKLQELLEDFEQPARIELESFKLADEKTEIKFWSFDASKTEDVQLPVDDQLNYISSMNFPNVSVRSGVIYWEGPDFCSSRQLLCPQNSACINTLGSYLCVCQHGYHDVSSFIEAPAALHPVCKDKGLFNQCLHKVMTGGISKAYLTSLFEGNIEVKLNDGRCLVNESEALYYFHMPRKSSVCGTEKQVNNSHIVLQNTLTISLTEEQTITRQDLKVVWKCIYPRHYIRNAEVAADMEWLSSLALVGFNSSLPLGLTMMLYRDESYTSPYTDAAELWVQDSLFFQVALQTNSSFTSDVLLQVESCWATEGTDPMDAVQAVFLHEGCPVDETFHWLSANGLSQSSRFSLQMFKMPKGLPLYFHCLTNICGRDEDCTKNCTSQQRPKRSVSQMDREEKRVTVVSAGPLTVSTRVKSVHPSYWTEAASTFVVVASISFLGMGVISLIAIKAVMTYYEHMQPK</sequence>
<dbReference type="GO" id="GO:0005509">
    <property type="term" value="F:calcium ion binding"/>
    <property type="evidence" value="ECO:0007669"/>
    <property type="project" value="InterPro"/>
</dbReference>
<evidence type="ECO:0000259" key="6">
    <source>
        <dbReference type="PROSITE" id="PS50026"/>
    </source>
</evidence>
<evidence type="ECO:0000256" key="5">
    <source>
        <dbReference type="SAM" id="Phobius"/>
    </source>
</evidence>
<keyword evidence="1 4" id="KW-0245">EGF-like domain</keyword>
<keyword evidence="5" id="KW-0812">Transmembrane</keyword>
<proteinExistence type="predicted"/>
<dbReference type="InterPro" id="IPR000152">
    <property type="entry name" value="EGF-type_Asp/Asn_hydroxyl_site"/>
</dbReference>
<dbReference type="SUPFAM" id="SSF57196">
    <property type="entry name" value="EGF/Laminin"/>
    <property type="match status" value="1"/>
</dbReference>
<dbReference type="Gene3D" id="2.60.40.4100">
    <property type="entry name" value="Zona pellucida, ZP-C domain"/>
    <property type="match status" value="1"/>
</dbReference>
<dbReference type="PROSITE" id="PS50853">
    <property type="entry name" value="FN3"/>
    <property type="match status" value="1"/>
</dbReference>
<dbReference type="PANTHER" id="PTHR14002:SF60">
    <property type="entry name" value="ZP DOMAIN-CONTAINING PROTEIN"/>
    <property type="match status" value="1"/>
</dbReference>
<dbReference type="InterPro" id="IPR000742">
    <property type="entry name" value="EGF"/>
</dbReference>
<evidence type="ECO:0000259" key="7">
    <source>
        <dbReference type="PROSITE" id="PS50853"/>
    </source>
</evidence>
<feature type="transmembrane region" description="Helical" evidence="5">
    <location>
        <begin position="973"/>
        <end position="996"/>
    </location>
</feature>
<dbReference type="SUPFAM" id="SSF49265">
    <property type="entry name" value="Fibronectin type III"/>
    <property type="match status" value="2"/>
</dbReference>
<evidence type="ECO:0000256" key="1">
    <source>
        <dbReference type="ARBA" id="ARBA00022536"/>
    </source>
</evidence>
<feature type="domain" description="Fibronectin type-III" evidence="7">
    <location>
        <begin position="232"/>
        <end position="327"/>
    </location>
</feature>
<accession>A0A9D3C4F0</accession>
<keyword evidence="2" id="KW-0732">Signal</keyword>
<dbReference type="InterPro" id="IPR003961">
    <property type="entry name" value="FN3_dom"/>
</dbReference>
<organism evidence="9 10">
    <name type="scientific">Nothobranchius furzeri</name>
    <name type="common">Turquoise killifish</name>
    <dbReference type="NCBI Taxonomy" id="105023"/>
    <lineage>
        <taxon>Eukaryota</taxon>
        <taxon>Metazoa</taxon>
        <taxon>Chordata</taxon>
        <taxon>Craniata</taxon>
        <taxon>Vertebrata</taxon>
        <taxon>Euteleostomi</taxon>
        <taxon>Actinopterygii</taxon>
        <taxon>Neopterygii</taxon>
        <taxon>Teleostei</taxon>
        <taxon>Neoteleostei</taxon>
        <taxon>Acanthomorphata</taxon>
        <taxon>Ovalentaria</taxon>
        <taxon>Atherinomorphae</taxon>
        <taxon>Cyprinodontiformes</taxon>
        <taxon>Nothobranchiidae</taxon>
        <taxon>Nothobranchius</taxon>
    </lineage>
</organism>
<dbReference type="CDD" id="cd00054">
    <property type="entry name" value="EGF_CA"/>
    <property type="match status" value="1"/>
</dbReference>
<evidence type="ECO:0000313" key="9">
    <source>
        <dbReference type="EMBL" id="KAF7229569.1"/>
    </source>
</evidence>
<name>A0A9D3C4F0_NOTFU</name>
<evidence type="ECO:0000256" key="2">
    <source>
        <dbReference type="ARBA" id="ARBA00022729"/>
    </source>
</evidence>
<dbReference type="OMA" id="WNDEDEC"/>
<dbReference type="Pfam" id="PF00100">
    <property type="entry name" value="Zona_pellucida"/>
    <property type="match status" value="1"/>
</dbReference>
<dbReference type="AlphaFoldDB" id="A0A9D3C4F0"/>
<dbReference type="PANTHER" id="PTHR14002">
    <property type="entry name" value="ENDOGLIN/TGF-BETA RECEPTOR TYPE III"/>
    <property type="match status" value="1"/>
</dbReference>
<dbReference type="SMART" id="SM00060">
    <property type="entry name" value="FN3"/>
    <property type="match status" value="3"/>
</dbReference>
<keyword evidence="5" id="KW-0472">Membrane</keyword>
<dbReference type="Pfam" id="PF07645">
    <property type="entry name" value="EGF_CA"/>
    <property type="match status" value="1"/>
</dbReference>
<dbReference type="EMBL" id="JAAVVJ010000002">
    <property type="protein sequence ID" value="KAF7229569.1"/>
    <property type="molecule type" value="Genomic_DNA"/>
</dbReference>
<feature type="domain" description="EGF-like" evidence="6">
    <location>
        <begin position="620"/>
        <end position="658"/>
    </location>
</feature>
<dbReference type="InterPro" id="IPR001881">
    <property type="entry name" value="EGF-like_Ca-bd_dom"/>
</dbReference>
<gene>
    <name evidence="9" type="ORF">G4P62_018023</name>
</gene>
<reference evidence="9" key="1">
    <citation type="submission" date="2020-03" db="EMBL/GenBank/DDBJ databases">
        <title>Intra-Species Differences in Population Size shape Life History and Genome Evolution.</title>
        <authorList>
            <person name="Willemsen D."/>
            <person name="Cui R."/>
            <person name="Valenzano D.R."/>
        </authorList>
    </citation>
    <scope>NUCLEOTIDE SEQUENCE</scope>
    <source>
        <strain evidence="9">GRZ</strain>
        <tissue evidence="9">Whole</tissue>
    </source>
</reference>
<comment type="caution">
    <text evidence="9">The sequence shown here is derived from an EMBL/GenBank/DDBJ whole genome shotgun (WGS) entry which is preliminary data.</text>
</comment>
<protein>
    <submittedName>
        <fullName evidence="9">LOC107395692-like protein</fullName>
    </submittedName>
</protein>
<dbReference type="PROSITE" id="PS00010">
    <property type="entry name" value="ASX_HYDROXYL"/>
    <property type="match status" value="1"/>
</dbReference>
<keyword evidence="5" id="KW-1133">Transmembrane helix</keyword>
<dbReference type="PROSITE" id="PS51034">
    <property type="entry name" value="ZP_2"/>
    <property type="match status" value="1"/>
</dbReference>
<evidence type="ECO:0000256" key="4">
    <source>
        <dbReference type="PROSITE-ProRule" id="PRU00076"/>
    </source>
</evidence>
<dbReference type="PROSITE" id="PS50026">
    <property type="entry name" value="EGF_3"/>
    <property type="match status" value="1"/>
</dbReference>
<keyword evidence="3" id="KW-1015">Disulfide bond</keyword>
<dbReference type="InterPro" id="IPR036116">
    <property type="entry name" value="FN3_sf"/>
</dbReference>
<comment type="caution">
    <text evidence="4">Lacks conserved residue(s) required for the propagation of feature annotation.</text>
</comment>
<dbReference type="InterPro" id="IPR042235">
    <property type="entry name" value="ZP-C_dom"/>
</dbReference>
<feature type="domain" description="ZP" evidence="8">
    <location>
        <begin position="677"/>
        <end position="931"/>
    </location>
</feature>
<dbReference type="SMART" id="SM00241">
    <property type="entry name" value="ZP"/>
    <property type="match status" value="1"/>
</dbReference>
<dbReference type="InterPro" id="IPR055355">
    <property type="entry name" value="ZP-C"/>
</dbReference>
<dbReference type="InterPro" id="IPR001507">
    <property type="entry name" value="ZP_dom"/>
</dbReference>
<dbReference type="InterPro" id="IPR013783">
    <property type="entry name" value="Ig-like_fold"/>
</dbReference>
<evidence type="ECO:0000256" key="3">
    <source>
        <dbReference type="ARBA" id="ARBA00023157"/>
    </source>
</evidence>
<evidence type="ECO:0000313" key="10">
    <source>
        <dbReference type="Proteomes" id="UP000822369"/>
    </source>
</evidence>
<dbReference type="InterPro" id="IPR049883">
    <property type="entry name" value="NOTCH1_EGF-like"/>
</dbReference>
<feature type="non-terminal residue" evidence="9">
    <location>
        <position position="1"/>
    </location>
</feature>
<dbReference type="Gene3D" id="2.60.40.10">
    <property type="entry name" value="Immunoglobulins"/>
    <property type="match status" value="1"/>
</dbReference>
<evidence type="ECO:0000259" key="8">
    <source>
        <dbReference type="PROSITE" id="PS51034"/>
    </source>
</evidence>
<dbReference type="Proteomes" id="UP000822369">
    <property type="component" value="Chromosome 2"/>
</dbReference>
<dbReference type="Gene3D" id="2.60.40.3210">
    <property type="entry name" value="Zona pellucida, ZP-N domain"/>
    <property type="match status" value="1"/>
</dbReference>
<dbReference type="Gene3D" id="2.10.25.10">
    <property type="entry name" value="Laminin"/>
    <property type="match status" value="1"/>
</dbReference>
<dbReference type="SMART" id="SM00179">
    <property type="entry name" value="EGF_CA"/>
    <property type="match status" value="1"/>
</dbReference>